<dbReference type="Pfam" id="PF05099">
    <property type="entry name" value="TerB"/>
    <property type="match status" value="1"/>
</dbReference>
<dbReference type="InterPro" id="IPR017871">
    <property type="entry name" value="ABC_transporter-like_CS"/>
</dbReference>
<dbReference type="SUPFAM" id="SSF158682">
    <property type="entry name" value="TerB-like"/>
    <property type="match status" value="1"/>
</dbReference>
<dbReference type="GO" id="GO:0016887">
    <property type="term" value="F:ATP hydrolysis activity"/>
    <property type="evidence" value="ECO:0007669"/>
    <property type="project" value="InterPro"/>
</dbReference>
<sequence length="1015" mass="117122">MREQVLKAILQLLAISARIDGISEEERETIRKFLYENVDDESVPTYIRTFENYLKTSSSTDEEIYRICSQINSELELKQKVIIVLRLIEIGLADNTFSSSEDHFMRLVCEALHVEKSIYTTIREFVETRDIYSVQSEDVLIIDSQDPPKDLTAAYLQKPGIKSTLGVLRLTEGDMYLLGAAHPATEVFLNGQQLKSHYVTPLTSGSVIRASSETIYYSDILGHFLRSEHIQRIVFEVKDVEFFFPNGKQGLHPVNIAEESGTLVAIMGASGSGKSTLLNVLNGNLHPQRGRVLINGLDIHRQANCVQGVIGYVPQQNFLIEELTVYQNLYFTTQLCFAHLSEFDVNRLVVQTLRSLGLYEVKDLRVGSSLDKTISGGQRKRLNIGLELVRQPSVMFVDEPTSGLSSRDSENIMDLLRELTMLGKLIFVVIHQPSPEIFKMFDKLIVMDTGGYQVYYGNPTEGVLYFKNLVHQVDRLEINSEQIFNILEAKVVDEYGNPTTDRKISPQRWYYYFKEKVKLPVLTPTREQPPHTLNIPNRLRQWSIYTIRDILAKLSNRQYITINLIQAPLLALILSYIVRYHPVDELTNKGTYVFAENVNIPAFIFMSIIISLFMGLTISAEEIIKDAKTRKREAFLHLSRNSYLSSKVFVLFGFSVIQTVSYILVANRVVGIDGMDLTYFFVLFSGACFANMLGLNVSATFNSVITIYILIPILLIPQLVLGGIVIKFDEINPAIYKQGEVPVMGDFMASRWGFEALVVEQFMHNRYEKRFYPYDKDIAVADYKKTYYLPTLSSKLEYCMSLEDAEDRLYNEQYIDYLEVLRHEVKHEMTENPTMLFAGVDSITPTRFTHKLAIRLKHFLDKSRLFYLQKYNQAYDQRDSLMRRITQGEEARQQLIEQRARYYNEIIGKLATNSTAENRIIEYKGSLIQKIYPIYHTPVVTGSFWDWRTHFYAPSKPFLGIQIPTLWFNMIMIWMMTGLLYLTLYYNVFRRIVEGTVFGELFGMWRRKRDEEPAR</sequence>
<keyword evidence="7 8" id="KW-0472">Membrane</keyword>
<feature type="transmembrane region" description="Helical" evidence="8">
    <location>
        <begin position="966"/>
        <end position="986"/>
    </location>
</feature>
<evidence type="ECO:0000256" key="3">
    <source>
        <dbReference type="ARBA" id="ARBA00022692"/>
    </source>
</evidence>
<accession>A0AAE3QQ96</accession>
<feature type="transmembrane region" description="Helical" evidence="8">
    <location>
        <begin position="641"/>
        <end position="665"/>
    </location>
</feature>
<dbReference type="InterPro" id="IPR043926">
    <property type="entry name" value="ABCG_dom"/>
</dbReference>
<proteinExistence type="predicted"/>
<evidence type="ECO:0000313" key="11">
    <source>
        <dbReference type="Proteomes" id="UP001241110"/>
    </source>
</evidence>
<dbReference type="InterPro" id="IPR050352">
    <property type="entry name" value="ABCG_transporters"/>
</dbReference>
<feature type="transmembrane region" description="Helical" evidence="8">
    <location>
        <begin position="598"/>
        <end position="620"/>
    </location>
</feature>
<gene>
    <name evidence="10" type="ORF">QNI16_13220</name>
</gene>
<keyword evidence="5 10" id="KW-0067">ATP-binding</keyword>
<keyword evidence="3 8" id="KW-0812">Transmembrane</keyword>
<dbReference type="Pfam" id="PF01061">
    <property type="entry name" value="ABC2_membrane"/>
    <property type="match status" value="1"/>
</dbReference>
<dbReference type="Proteomes" id="UP001241110">
    <property type="component" value="Unassembled WGS sequence"/>
</dbReference>
<dbReference type="SMART" id="SM00382">
    <property type="entry name" value="AAA"/>
    <property type="match status" value="1"/>
</dbReference>
<dbReference type="Gene3D" id="1.10.3680.10">
    <property type="entry name" value="TerB-like"/>
    <property type="match status" value="1"/>
</dbReference>
<feature type="transmembrane region" description="Helical" evidence="8">
    <location>
        <begin position="707"/>
        <end position="726"/>
    </location>
</feature>
<keyword evidence="4" id="KW-0547">Nucleotide-binding</keyword>
<dbReference type="GO" id="GO:0005524">
    <property type="term" value="F:ATP binding"/>
    <property type="evidence" value="ECO:0007669"/>
    <property type="project" value="UniProtKB-KW"/>
</dbReference>
<organism evidence="10 11">
    <name type="scientific">Xanthocytophaga flava</name>
    <dbReference type="NCBI Taxonomy" id="3048013"/>
    <lineage>
        <taxon>Bacteria</taxon>
        <taxon>Pseudomonadati</taxon>
        <taxon>Bacteroidota</taxon>
        <taxon>Cytophagia</taxon>
        <taxon>Cytophagales</taxon>
        <taxon>Rhodocytophagaceae</taxon>
        <taxon>Xanthocytophaga</taxon>
    </lineage>
</organism>
<dbReference type="InterPro" id="IPR013525">
    <property type="entry name" value="ABC2_TM"/>
</dbReference>
<dbReference type="Pfam" id="PF19055">
    <property type="entry name" value="ABC2_membrane_7"/>
    <property type="match status" value="1"/>
</dbReference>
<dbReference type="RefSeq" id="WP_313979236.1">
    <property type="nucleotide sequence ID" value="NZ_JASJOS010000005.1"/>
</dbReference>
<dbReference type="PANTHER" id="PTHR48041">
    <property type="entry name" value="ABC TRANSPORTER G FAMILY MEMBER 28"/>
    <property type="match status" value="1"/>
</dbReference>
<reference evidence="10" key="1">
    <citation type="submission" date="2023-05" db="EMBL/GenBank/DDBJ databases">
        <authorList>
            <person name="Zhang X."/>
        </authorList>
    </citation>
    <scope>NUCLEOTIDE SEQUENCE</scope>
    <source>
        <strain evidence="10">YF14B1</strain>
    </source>
</reference>
<dbReference type="PROSITE" id="PS00211">
    <property type="entry name" value="ABC_TRANSPORTER_1"/>
    <property type="match status" value="1"/>
</dbReference>
<dbReference type="GO" id="GO:0140359">
    <property type="term" value="F:ABC-type transporter activity"/>
    <property type="evidence" value="ECO:0007669"/>
    <property type="project" value="InterPro"/>
</dbReference>
<dbReference type="Gene3D" id="3.40.50.300">
    <property type="entry name" value="P-loop containing nucleotide triphosphate hydrolases"/>
    <property type="match status" value="1"/>
</dbReference>
<evidence type="ECO:0000259" key="9">
    <source>
        <dbReference type="PROSITE" id="PS50893"/>
    </source>
</evidence>
<dbReference type="GO" id="GO:0016020">
    <property type="term" value="C:membrane"/>
    <property type="evidence" value="ECO:0007669"/>
    <property type="project" value="UniProtKB-SubCell"/>
</dbReference>
<evidence type="ECO:0000256" key="4">
    <source>
        <dbReference type="ARBA" id="ARBA00022741"/>
    </source>
</evidence>
<evidence type="ECO:0000256" key="1">
    <source>
        <dbReference type="ARBA" id="ARBA00004141"/>
    </source>
</evidence>
<evidence type="ECO:0000256" key="2">
    <source>
        <dbReference type="ARBA" id="ARBA00022448"/>
    </source>
</evidence>
<dbReference type="InterPro" id="IPR003593">
    <property type="entry name" value="AAA+_ATPase"/>
</dbReference>
<keyword evidence="2" id="KW-0813">Transport</keyword>
<protein>
    <submittedName>
        <fullName evidence="10">ATP-binding cassette domain-containing protein</fullName>
    </submittedName>
</protein>
<dbReference type="AlphaFoldDB" id="A0AAE3QQ96"/>
<comment type="subcellular location">
    <subcellularLocation>
        <location evidence="1">Membrane</location>
        <topology evidence="1">Multi-pass membrane protein</topology>
    </subcellularLocation>
</comment>
<evidence type="ECO:0000256" key="6">
    <source>
        <dbReference type="ARBA" id="ARBA00022989"/>
    </source>
</evidence>
<evidence type="ECO:0000256" key="8">
    <source>
        <dbReference type="SAM" id="Phobius"/>
    </source>
</evidence>
<evidence type="ECO:0000313" key="10">
    <source>
        <dbReference type="EMBL" id="MDJ1481453.1"/>
    </source>
</evidence>
<evidence type="ECO:0000256" key="5">
    <source>
        <dbReference type="ARBA" id="ARBA00022840"/>
    </source>
</evidence>
<dbReference type="InterPro" id="IPR029024">
    <property type="entry name" value="TerB-like"/>
</dbReference>
<keyword evidence="6 8" id="KW-1133">Transmembrane helix</keyword>
<dbReference type="PANTHER" id="PTHR48041:SF139">
    <property type="entry name" value="PROTEIN SCARLET"/>
    <property type="match status" value="1"/>
</dbReference>
<dbReference type="Pfam" id="PF00005">
    <property type="entry name" value="ABC_tran"/>
    <property type="match status" value="1"/>
</dbReference>
<dbReference type="PROSITE" id="PS50893">
    <property type="entry name" value="ABC_TRANSPORTER_2"/>
    <property type="match status" value="1"/>
</dbReference>
<comment type="caution">
    <text evidence="10">The sequence shown here is derived from an EMBL/GenBank/DDBJ whole genome shotgun (WGS) entry which is preliminary data.</text>
</comment>
<evidence type="ECO:0000256" key="7">
    <source>
        <dbReference type="ARBA" id="ARBA00023136"/>
    </source>
</evidence>
<dbReference type="InterPro" id="IPR003439">
    <property type="entry name" value="ABC_transporter-like_ATP-bd"/>
</dbReference>
<dbReference type="InterPro" id="IPR007791">
    <property type="entry name" value="DjlA_N"/>
</dbReference>
<dbReference type="CDD" id="cd07177">
    <property type="entry name" value="terB_like"/>
    <property type="match status" value="1"/>
</dbReference>
<feature type="transmembrane region" description="Helical" evidence="8">
    <location>
        <begin position="559"/>
        <end position="578"/>
    </location>
</feature>
<dbReference type="InterPro" id="IPR027417">
    <property type="entry name" value="P-loop_NTPase"/>
</dbReference>
<feature type="domain" description="ABC transporter" evidence="9">
    <location>
        <begin position="235"/>
        <end position="474"/>
    </location>
</feature>
<dbReference type="SUPFAM" id="SSF52540">
    <property type="entry name" value="P-loop containing nucleoside triphosphate hydrolases"/>
    <property type="match status" value="1"/>
</dbReference>
<feature type="transmembrane region" description="Helical" evidence="8">
    <location>
        <begin position="677"/>
        <end position="695"/>
    </location>
</feature>
<dbReference type="EMBL" id="JASJOS010000005">
    <property type="protein sequence ID" value="MDJ1481453.1"/>
    <property type="molecule type" value="Genomic_DNA"/>
</dbReference>
<name>A0AAE3QQ96_9BACT</name>